<feature type="compositionally biased region" description="Low complexity" evidence="5">
    <location>
        <begin position="724"/>
        <end position="736"/>
    </location>
</feature>
<dbReference type="EMBL" id="JBBXMP010000075">
    <property type="protein sequence ID" value="KAL0063673.1"/>
    <property type="molecule type" value="Genomic_DNA"/>
</dbReference>
<feature type="region of interest" description="Disordered" evidence="5">
    <location>
        <begin position="1899"/>
        <end position="1924"/>
    </location>
</feature>
<accession>A0ABR2ZQN0</accession>
<feature type="compositionally biased region" description="Polar residues" evidence="5">
    <location>
        <begin position="858"/>
        <end position="874"/>
    </location>
</feature>
<feature type="compositionally biased region" description="Low complexity" evidence="5">
    <location>
        <begin position="2064"/>
        <end position="2086"/>
    </location>
</feature>
<evidence type="ECO:0000256" key="1">
    <source>
        <dbReference type="ARBA" id="ARBA00004123"/>
    </source>
</evidence>
<feature type="compositionally biased region" description="Low complexity" evidence="5">
    <location>
        <begin position="589"/>
        <end position="606"/>
    </location>
</feature>
<keyword evidence="4" id="KW-0175">Coiled coil</keyword>
<feature type="coiled-coil region" evidence="4">
    <location>
        <begin position="1823"/>
        <end position="1857"/>
    </location>
</feature>
<feature type="compositionally biased region" description="Basic and acidic residues" evidence="5">
    <location>
        <begin position="1911"/>
        <end position="1923"/>
    </location>
</feature>
<evidence type="ECO:0000256" key="4">
    <source>
        <dbReference type="SAM" id="Coils"/>
    </source>
</evidence>
<feature type="compositionally biased region" description="Polar residues" evidence="5">
    <location>
        <begin position="544"/>
        <end position="565"/>
    </location>
</feature>
<keyword evidence="2" id="KW-0813">Transport</keyword>
<keyword evidence="8" id="KW-1185">Reference proteome</keyword>
<feature type="compositionally biased region" description="Low complexity" evidence="5">
    <location>
        <begin position="1564"/>
        <end position="1575"/>
    </location>
</feature>
<feature type="compositionally biased region" description="Low complexity" evidence="5">
    <location>
        <begin position="929"/>
        <end position="949"/>
    </location>
</feature>
<keyword evidence="3" id="KW-0539">Nucleus</keyword>
<feature type="compositionally biased region" description="Low complexity" evidence="5">
    <location>
        <begin position="694"/>
        <end position="712"/>
    </location>
</feature>
<feature type="compositionally biased region" description="Acidic residues" evidence="5">
    <location>
        <begin position="1324"/>
        <end position="1353"/>
    </location>
</feature>
<feature type="compositionally biased region" description="Polar residues" evidence="5">
    <location>
        <begin position="1012"/>
        <end position="1021"/>
    </location>
</feature>
<feature type="compositionally biased region" description="Low complexity" evidence="5">
    <location>
        <begin position="1055"/>
        <end position="1080"/>
    </location>
</feature>
<feature type="compositionally biased region" description="Low complexity" evidence="5">
    <location>
        <begin position="462"/>
        <end position="477"/>
    </location>
</feature>
<feature type="compositionally biased region" description="Low complexity" evidence="5">
    <location>
        <begin position="435"/>
        <end position="446"/>
    </location>
</feature>
<feature type="compositionally biased region" description="Basic and acidic residues" evidence="5">
    <location>
        <begin position="1142"/>
        <end position="1186"/>
    </location>
</feature>
<dbReference type="Gene3D" id="2.130.10.10">
    <property type="entry name" value="YVTN repeat-like/Quinoprotein amine dehydrogenase"/>
    <property type="match status" value="1"/>
</dbReference>
<feature type="compositionally biased region" description="Pro residues" evidence="5">
    <location>
        <begin position="1673"/>
        <end position="1685"/>
    </location>
</feature>
<feature type="compositionally biased region" description="Low complexity" evidence="5">
    <location>
        <begin position="1087"/>
        <end position="1125"/>
    </location>
</feature>
<evidence type="ECO:0000256" key="3">
    <source>
        <dbReference type="ARBA" id="ARBA00023242"/>
    </source>
</evidence>
<evidence type="ECO:0000256" key="5">
    <source>
        <dbReference type="SAM" id="MobiDB-lite"/>
    </source>
</evidence>
<proteinExistence type="predicted"/>
<feature type="compositionally biased region" description="Low complexity" evidence="5">
    <location>
        <begin position="1401"/>
        <end position="1419"/>
    </location>
</feature>
<feature type="domain" description="Nucleoporin Nup159/Nup146 N-terminal" evidence="6">
    <location>
        <begin position="52"/>
        <end position="386"/>
    </location>
</feature>
<evidence type="ECO:0000313" key="8">
    <source>
        <dbReference type="Proteomes" id="UP001437256"/>
    </source>
</evidence>
<feature type="compositionally biased region" description="Polar residues" evidence="5">
    <location>
        <begin position="447"/>
        <end position="461"/>
    </location>
</feature>
<evidence type="ECO:0000256" key="2">
    <source>
        <dbReference type="ARBA" id="ARBA00022448"/>
    </source>
</evidence>
<feature type="compositionally biased region" description="Low complexity" evidence="5">
    <location>
        <begin position="484"/>
        <end position="493"/>
    </location>
</feature>
<feature type="compositionally biased region" description="Low complexity" evidence="5">
    <location>
        <begin position="775"/>
        <end position="785"/>
    </location>
</feature>
<reference evidence="7 8" key="1">
    <citation type="submission" date="2024-05" db="EMBL/GenBank/DDBJ databases">
        <title>A draft genome resource for the thread blight pathogen Marasmius tenuissimus strain MS-2.</title>
        <authorList>
            <person name="Yulfo-Soto G.E."/>
            <person name="Baruah I.K."/>
            <person name="Amoako-Attah I."/>
            <person name="Bukari Y."/>
            <person name="Meinhardt L.W."/>
            <person name="Bailey B.A."/>
            <person name="Cohen S.P."/>
        </authorList>
    </citation>
    <scope>NUCLEOTIDE SEQUENCE [LARGE SCALE GENOMIC DNA]</scope>
    <source>
        <strain evidence="7 8">MS-2</strain>
    </source>
</reference>
<feature type="compositionally biased region" description="Polar residues" evidence="5">
    <location>
        <begin position="950"/>
        <end position="965"/>
    </location>
</feature>
<gene>
    <name evidence="7" type="ORF">AAF712_009365</name>
</gene>
<feature type="region of interest" description="Disordered" evidence="5">
    <location>
        <begin position="1051"/>
        <end position="1688"/>
    </location>
</feature>
<feature type="compositionally biased region" description="Polar residues" evidence="5">
    <location>
        <begin position="1354"/>
        <end position="1371"/>
    </location>
</feature>
<comment type="subcellular location">
    <subcellularLocation>
        <location evidence="1">Nucleus</location>
    </subcellularLocation>
</comment>
<feature type="compositionally biased region" description="Low complexity" evidence="5">
    <location>
        <begin position="1512"/>
        <end position="1533"/>
    </location>
</feature>
<feature type="coiled-coil region" evidence="4">
    <location>
        <begin position="1701"/>
        <end position="1728"/>
    </location>
</feature>
<dbReference type="Pfam" id="PF16755">
    <property type="entry name" value="Beta-prop_NUP159_NUP214"/>
    <property type="match status" value="1"/>
</dbReference>
<evidence type="ECO:0000259" key="6">
    <source>
        <dbReference type="Pfam" id="PF16755"/>
    </source>
</evidence>
<feature type="compositionally biased region" description="Polar residues" evidence="5">
    <location>
        <begin position="494"/>
        <end position="521"/>
    </location>
</feature>
<feature type="compositionally biased region" description="Gly residues" evidence="5">
    <location>
        <begin position="843"/>
        <end position="854"/>
    </location>
</feature>
<dbReference type="SUPFAM" id="SSF117289">
    <property type="entry name" value="Nucleoporin domain"/>
    <property type="match status" value="1"/>
</dbReference>
<feature type="compositionally biased region" description="Polar residues" evidence="5">
    <location>
        <begin position="883"/>
        <end position="910"/>
    </location>
</feature>
<comment type="caution">
    <text evidence="7">The sequence shown here is derived from an EMBL/GenBank/DDBJ whole genome shotgun (WGS) entry which is preliminary data.</text>
</comment>
<dbReference type="Proteomes" id="UP001437256">
    <property type="component" value="Unassembled WGS sequence"/>
</dbReference>
<feature type="compositionally biased region" description="Pro residues" evidence="5">
    <location>
        <begin position="981"/>
        <end position="995"/>
    </location>
</feature>
<dbReference type="InterPro" id="IPR039462">
    <property type="entry name" value="Nup159/Nup146_N"/>
</dbReference>
<feature type="region of interest" description="Disordered" evidence="5">
    <location>
        <begin position="435"/>
        <end position="1027"/>
    </location>
</feature>
<feature type="compositionally biased region" description="Gly residues" evidence="5">
    <location>
        <begin position="713"/>
        <end position="723"/>
    </location>
</feature>
<feature type="compositionally biased region" description="Low complexity" evidence="5">
    <location>
        <begin position="614"/>
        <end position="639"/>
    </location>
</feature>
<feature type="compositionally biased region" description="Acidic residues" evidence="5">
    <location>
        <begin position="1265"/>
        <end position="1277"/>
    </location>
</feature>
<name>A0ABR2ZQN0_9AGAR</name>
<feature type="compositionally biased region" description="Low complexity" evidence="5">
    <location>
        <begin position="996"/>
        <end position="1011"/>
    </location>
</feature>
<feature type="compositionally biased region" description="Polar residues" evidence="5">
    <location>
        <begin position="745"/>
        <end position="755"/>
    </location>
</feature>
<sequence>MTTPLSRPANPQVKVDPNPQECLAEGLNYPTFRLLNKKSRVTLSPNYLSADPAFTYQNFAVANKKGWFAAIQNAGSFGIILSPLSQLRTSIKDCSGDETHLQPQRVLSFSNNEPNIVAFACNDSRLIVGFKSGQIVSYDTATICTQGTNEITPLNFLQQSTSPPIQIQPNHSSDPALADLVAVVRKDGNVELLNTTLERQHGWNPGDASSTPVAVSWSTKGKQLAIGLALGDIMTFSLANKTTHQRHIPPTADGILVSLNWLAPGHTFRTSYSPPTPGSDDPVHHILHQDAKTSPVQYTKLDHSFQAPDRTKQSAYVVVLPKWDEDHTNSNPDESKLLVVVGDVSCTDLEILGNQGTQWYQQSQDNPLSIPLDKNTEDTILLALDADLTDTEAGYPVMYAYLNDGTVQAWYVDGSKTYAGMIGGDIGVVATSTSSTTPSAFGGTSTQPASVFGQTSSSPATSPFGQPAGSSPSPFGAPTGGSAFGQSSFGQSSNTASPFGAGNQTSSSPFGQTTSAFGSQTQSASPFGGPSQQGSSFGGASSQTPSAFGAQSSSPSAFGGQSQPTSAFGGGSTFSQSSFGQSGFGQSGFGQKSPSPFGGTNSTTPGSSGGGFSAFGNTATPSPFGASFGAAATTATSPPITRDDSMGDSTPSFGGLSLGGSNTNNEGEKKTSAFGAGGGMFGSGANQPAASPFGGSSDSSSSSGLIKPASGFGAFGGGGGSSGSFGSSTTPSAFSGGAFGAKTDQPATNAFSSGAFSAKPATPPATNTGGGGFGQSSFGQSSFGQSGFGQSGFGQSAFGKPAPAPAPAPASTPASSAGGFSAFASSGTSSFGSAASGGAKPAFGGGGETSGVFGGAKSETSSVFGSKTSENKPTSGGFGAFSGQPSAFGSTSNNGSAFGSKPAETSSVFGNKSDAKPATGFGAFAGQPSAFGATTTGTGSFGSSAFGSTPSGQSAFGSTSTSSPKPESDAKPSKPAGLSGPPSPNSPSPSPPPIASTPASPSTTPAPATGAFSNLTRSTFKPSEGFGAFGSAISSDSPFFKASNEKKEPAVTAFGGTSSNAPSTPTSSPSTAAPAFGSTSKLGFGFGAKTPTPTASTPAFGTPTSSGGFSTFSSGTSSFGSFASGNKPTTSFGDLLKSGGDGPKKEDRASVFVEKPKAEGEGKGQEKALSEDDKGKEKEKSTEPPAERPITPKTESNPATPKPLPPKTLKEEEKTPSLFGSSVFTPPEKPKSTEPPTPPAESTPSSQSSSYVDIRKSEAGSEAGSDVEEPPDDEEGFLTDSYGSRSEGEEASEDEGGPSNRSRSGTPHAGPPERASPSTHEPEVYDDDYEDEEEEDEEDEEEEGELETDDDATSDTSRLSTINEESETTTPPGSPEKKETRQSPSASPAPTSPSPLLGIGRPSTRPSRSSPLAASAPLSGYDEETDPATPTAKEQPQLFSGNKPRPASPKTPFGTPTAAPTPSAPAEESKTTKRPKTPPLLSNFGLGGNSAPNKPSLFGQPSAPAPLFGGQPSTSSTTPSLVASTTPPAIRPTTAPPGPSPVARSPFGTPGPSGAPAPLTTGVSPASGPASAPAGGLFGKPPPVLVGGLLGQPPAPIPIKKEESTPPLGSMFSMPPPRPMTMPPPQTMPPPSQSMTTAAPPFPGGGLFGAPPAGLAQRPPVPFGTSVPQPTSVQPPQPTQPPIPSPNQFQEGMQRECAMLYANMIRELEELRRMAESASKRREELRKIGGGSKRKEDLGDASKWGLCDAPQMSATLLQYEKDVRELKEGTQKQKQSIGELNKSMIKAGTRREEIARFNKAKSDNEFVKMLKSRTLGPEHLETQTQLRRNIRNLSTRVEQLEDQLKSHKKKIAEYNSGRPFLRAPTIDTINRTYRNIDIAIQQQADDIAGLTARTKKMNLSSLPLPRQKTSLGERDPRLPDPVRRPFTVTPDVAVTTAAALNAERYAHKLKTALLSARKEPLLNTTAAKAMTTSDVPVAFSTPGKKTIGGTGFQFNTPIQGALFGTPSPTAEIPNAEHFPEDHFSPSTPLGNSRRGGPSKRSHAPAVALRKSPAGGSLPEGAGLGSPPVGFGSPSPAPNALASPSPAFNWGPLPSFNQSKTPSLFAPISFGKKPEPNGKS</sequence>
<protein>
    <recommendedName>
        <fullName evidence="6">Nucleoporin Nup159/Nup146 N-terminal domain-containing protein</fullName>
    </recommendedName>
</protein>
<organism evidence="7 8">
    <name type="scientific">Marasmius tenuissimus</name>
    <dbReference type="NCBI Taxonomy" id="585030"/>
    <lineage>
        <taxon>Eukaryota</taxon>
        <taxon>Fungi</taxon>
        <taxon>Dikarya</taxon>
        <taxon>Basidiomycota</taxon>
        <taxon>Agaricomycotina</taxon>
        <taxon>Agaricomycetes</taxon>
        <taxon>Agaricomycetidae</taxon>
        <taxon>Agaricales</taxon>
        <taxon>Marasmiineae</taxon>
        <taxon>Marasmiaceae</taxon>
        <taxon>Marasmius</taxon>
    </lineage>
</organism>
<feature type="compositionally biased region" description="Low complexity" evidence="5">
    <location>
        <begin position="522"/>
        <end position="543"/>
    </location>
</feature>
<feature type="compositionally biased region" description="Low complexity" evidence="5">
    <location>
        <begin position="811"/>
        <end position="842"/>
    </location>
</feature>
<feature type="compositionally biased region" description="Pro residues" evidence="5">
    <location>
        <begin position="1614"/>
        <end position="1632"/>
    </location>
</feature>
<feature type="region of interest" description="Disordered" evidence="5">
    <location>
        <begin position="2100"/>
        <end position="2119"/>
    </location>
</feature>
<evidence type="ECO:0000313" key="7">
    <source>
        <dbReference type="EMBL" id="KAL0063673.1"/>
    </source>
</evidence>
<feature type="compositionally biased region" description="Low complexity" evidence="5">
    <location>
        <begin position="1450"/>
        <end position="1466"/>
    </location>
</feature>
<dbReference type="InterPro" id="IPR015943">
    <property type="entry name" value="WD40/YVTN_repeat-like_dom_sf"/>
</dbReference>
<feature type="region of interest" description="Disordered" evidence="5">
    <location>
        <begin position="2004"/>
        <end position="2095"/>
    </location>
</feature>